<comment type="caution">
    <text evidence="2">The sequence shown here is derived from an EMBL/GenBank/DDBJ whole genome shotgun (WGS) entry which is preliminary data.</text>
</comment>
<reference evidence="3" key="1">
    <citation type="journal article" date="2023" name="Commun. Biol.">
        <title>Genome analysis of Parmales, the sister group of diatoms, reveals the evolutionary specialization of diatoms from phago-mixotrophs to photoautotrophs.</title>
        <authorList>
            <person name="Ban H."/>
            <person name="Sato S."/>
            <person name="Yoshikawa S."/>
            <person name="Yamada K."/>
            <person name="Nakamura Y."/>
            <person name="Ichinomiya M."/>
            <person name="Sato N."/>
            <person name="Blanc-Mathieu R."/>
            <person name="Endo H."/>
            <person name="Kuwata A."/>
            <person name="Ogata H."/>
        </authorList>
    </citation>
    <scope>NUCLEOTIDE SEQUENCE [LARGE SCALE GENOMIC DNA]</scope>
    <source>
        <strain evidence="3">NIES 3699</strain>
    </source>
</reference>
<evidence type="ECO:0000313" key="3">
    <source>
        <dbReference type="Proteomes" id="UP001165160"/>
    </source>
</evidence>
<feature type="compositionally biased region" description="Basic and acidic residues" evidence="1">
    <location>
        <begin position="229"/>
        <end position="251"/>
    </location>
</feature>
<dbReference type="EMBL" id="BRXX01000368">
    <property type="protein sequence ID" value="GMI07620.1"/>
    <property type="molecule type" value="Genomic_DNA"/>
</dbReference>
<accession>A0A9W7CKY9</accession>
<sequence>MSEDQKASYVNTVVDPTRFSNYGIKVPEGKKKIRQALPIVKNIEIQEEPEILNVDDTNEDNDLTSEELTVDASSSTSPSPSSPPPRPLTSPSSMSETDKKKYLNTVMNPNRFKNYNETITSTLSSRPLSERLEEKARLDELNRQSSLKLLKDSNMKSERKRKESINSMQVSKIVTRAKYKIQAEESKGVKERLRREAERKMEEYWERKVREEGGGEEGIKQQQQQQQARETEEERIMRVEEEEKRREEEEFKRMVEAREREILLERQRIEESARLAELERQRIEESTRLAELEREKEEERAQRYAEMQRIESERIKAEESRIFQENAEKERVRLEKEEAMIKLKQEQERKALQLQAVEQQKKEAAMEKIRLAEEESRMIREQIEKSKPLRQKVDLTGVANKVEKKEEEKKEEPKTNRKVITEEEKMKAKKFGIRIDDL</sequence>
<feature type="compositionally biased region" description="Basic and acidic residues" evidence="1">
    <location>
        <begin position="401"/>
        <end position="417"/>
    </location>
</feature>
<dbReference type="AlphaFoldDB" id="A0A9W7CKY9"/>
<gene>
    <name evidence="2" type="ORF">TrVE_jg13111</name>
</gene>
<proteinExistence type="predicted"/>
<feature type="region of interest" description="Disordered" evidence="1">
    <location>
        <begin position="47"/>
        <end position="109"/>
    </location>
</feature>
<keyword evidence="3" id="KW-1185">Reference proteome</keyword>
<organism evidence="2 3">
    <name type="scientific">Triparma verrucosa</name>
    <dbReference type="NCBI Taxonomy" id="1606542"/>
    <lineage>
        <taxon>Eukaryota</taxon>
        <taxon>Sar</taxon>
        <taxon>Stramenopiles</taxon>
        <taxon>Ochrophyta</taxon>
        <taxon>Bolidophyceae</taxon>
        <taxon>Parmales</taxon>
        <taxon>Triparmaceae</taxon>
        <taxon>Triparma</taxon>
    </lineage>
</organism>
<dbReference type="Proteomes" id="UP001165160">
    <property type="component" value="Unassembled WGS sequence"/>
</dbReference>
<evidence type="ECO:0000313" key="2">
    <source>
        <dbReference type="EMBL" id="GMI07620.1"/>
    </source>
</evidence>
<feature type="region of interest" description="Disordered" evidence="1">
    <location>
        <begin position="397"/>
        <end position="417"/>
    </location>
</feature>
<feature type="region of interest" description="Disordered" evidence="1">
    <location>
        <begin position="209"/>
        <end position="251"/>
    </location>
</feature>
<name>A0A9W7CKY9_9STRA</name>
<evidence type="ECO:0000256" key="1">
    <source>
        <dbReference type="SAM" id="MobiDB-lite"/>
    </source>
</evidence>
<protein>
    <submittedName>
        <fullName evidence="2">Uncharacterized protein</fullName>
    </submittedName>
</protein>
<feature type="compositionally biased region" description="Basic and acidic residues" evidence="1">
    <location>
        <begin position="209"/>
        <end position="219"/>
    </location>
</feature>
<feature type="compositionally biased region" description="Acidic residues" evidence="1">
    <location>
        <begin position="56"/>
        <end position="69"/>
    </location>
</feature>